<evidence type="ECO:0000313" key="2">
    <source>
        <dbReference type="EMBL" id="SIS85658.1"/>
    </source>
</evidence>
<dbReference type="InterPro" id="IPR000182">
    <property type="entry name" value="GNAT_dom"/>
</dbReference>
<dbReference type="EMBL" id="FTOD01000006">
    <property type="protein sequence ID" value="SIS85658.1"/>
    <property type="molecule type" value="Genomic_DNA"/>
</dbReference>
<dbReference type="AlphaFoldDB" id="A0A1N7MI22"/>
<proteinExistence type="predicted"/>
<dbReference type="PROSITE" id="PS51186">
    <property type="entry name" value="GNAT"/>
    <property type="match status" value="1"/>
</dbReference>
<gene>
    <name evidence="2" type="ORF">SAMN05421790_106105</name>
</gene>
<keyword evidence="3" id="KW-1185">Reference proteome</keyword>
<feature type="domain" description="N-acetyltransferase" evidence="1">
    <location>
        <begin position="2"/>
        <end position="157"/>
    </location>
</feature>
<dbReference type="GO" id="GO:0016747">
    <property type="term" value="F:acyltransferase activity, transferring groups other than amino-acyl groups"/>
    <property type="evidence" value="ECO:0007669"/>
    <property type="project" value="InterPro"/>
</dbReference>
<dbReference type="OrthoDB" id="2869300at2"/>
<keyword evidence="2" id="KW-0808">Transferase</keyword>
<dbReference type="RefSeq" id="WP_009711932.1">
    <property type="nucleotide sequence ID" value="NZ_CP048103.1"/>
</dbReference>
<dbReference type="CDD" id="cd04301">
    <property type="entry name" value="NAT_SF"/>
    <property type="match status" value="1"/>
</dbReference>
<dbReference type="InterPro" id="IPR016181">
    <property type="entry name" value="Acyl_CoA_acyltransferase"/>
</dbReference>
<reference evidence="3" key="1">
    <citation type="submission" date="2017-01" db="EMBL/GenBank/DDBJ databases">
        <authorList>
            <person name="Varghese N."/>
            <person name="Submissions S."/>
        </authorList>
    </citation>
    <scope>NUCLEOTIDE SEQUENCE [LARGE SCALE GENOMIC DNA]</scope>
    <source>
        <strain evidence="3">DSM 45196</strain>
    </source>
</reference>
<dbReference type="Gene3D" id="3.40.630.30">
    <property type="match status" value="1"/>
</dbReference>
<protein>
    <submittedName>
        <fullName evidence="2">Acetyltransferase (GNAT) family protein</fullName>
    </submittedName>
</protein>
<name>A0A1N7MI22_9BACL</name>
<sequence>MIRIVPIRPTLLRRVRPLLLNFSKRHGDRRITHRAMRWLRNLTGDPYPGGTWLAAALDGRRLVGFILFGNYGLDEAFIVVHPEYRKQAVGESLLKAALHTLDRVYTRVACDNIPSLKLCFKEGLVAFHLITGPTGKPTLCLGGGDWSRQEFTDYGLD</sequence>
<organism evidence="2 3">
    <name type="scientific">Kroppenstedtia eburnea</name>
    <dbReference type="NCBI Taxonomy" id="714067"/>
    <lineage>
        <taxon>Bacteria</taxon>
        <taxon>Bacillati</taxon>
        <taxon>Bacillota</taxon>
        <taxon>Bacilli</taxon>
        <taxon>Bacillales</taxon>
        <taxon>Thermoactinomycetaceae</taxon>
        <taxon>Kroppenstedtia</taxon>
    </lineage>
</organism>
<evidence type="ECO:0000313" key="3">
    <source>
        <dbReference type="Proteomes" id="UP000186795"/>
    </source>
</evidence>
<dbReference type="SUPFAM" id="SSF55729">
    <property type="entry name" value="Acyl-CoA N-acyltransferases (Nat)"/>
    <property type="match status" value="1"/>
</dbReference>
<accession>A0A1N7MI22</accession>
<dbReference type="Pfam" id="PF00583">
    <property type="entry name" value="Acetyltransf_1"/>
    <property type="match status" value="1"/>
</dbReference>
<evidence type="ECO:0000259" key="1">
    <source>
        <dbReference type="PROSITE" id="PS51186"/>
    </source>
</evidence>
<dbReference type="Proteomes" id="UP000186795">
    <property type="component" value="Unassembled WGS sequence"/>
</dbReference>